<dbReference type="PANTHER" id="PTHR42693">
    <property type="entry name" value="ARYLSULFATASE FAMILY MEMBER"/>
    <property type="match status" value="1"/>
</dbReference>
<evidence type="ECO:0000259" key="5">
    <source>
        <dbReference type="Pfam" id="PF00884"/>
    </source>
</evidence>
<evidence type="ECO:0000256" key="1">
    <source>
        <dbReference type="ARBA" id="ARBA00008779"/>
    </source>
</evidence>
<dbReference type="RefSeq" id="WP_345465674.1">
    <property type="nucleotide sequence ID" value="NZ_BAABHF010000022.1"/>
</dbReference>
<evidence type="ECO:0000256" key="2">
    <source>
        <dbReference type="ARBA" id="ARBA00022723"/>
    </source>
</evidence>
<name>A0ABP8Q2A6_9ACTN</name>
<dbReference type="InterPro" id="IPR024607">
    <property type="entry name" value="Sulfatase_CS"/>
</dbReference>
<protein>
    <submittedName>
        <fullName evidence="6">Sulfatase-like hydrolase/transferase</fullName>
    </submittedName>
</protein>
<evidence type="ECO:0000256" key="4">
    <source>
        <dbReference type="ARBA" id="ARBA00022837"/>
    </source>
</evidence>
<sequence length="501" mass="56630">MTEPTNILFLMTDQHRVDTIGAYGNPDTATPALDALAARGTRFDRWYTPTAICTPARASLLTGQAPFRHKLLANHERNVGYIEDLPDAQFGFSHALRAKGYNCGLIGKWHIGHERTAADFGFDGPHLPGWHNPVDHEDYRDHLERNGLAPWRIDDRIRGTLPNGGPGNLLAARFCGPVEATFEYYLATRTIELLERYAEDLRHGGTPFFLQLNFFGPHLPYIVPDEYFDMFDPELIELPKSIAETFHGKPPVQRNYSAHWTFDTIPIEVTRKLIAVYRGYVALIDAQIGRVLNALERLGLTGETAVFFTSDHGEFTGAHRLHDKGPAMYEDIYRTAGIVHIPGRPGGVVRQEFVSLLDCTATILELAGIDPTPAVDSRSLVPLTSDDPVEWDDDIVCEFHGHHFPYPQRMLRTERYKLVVNPDSTNELYDLRTDPDELLNVYDHPEQAAVRTRMMNRLYAVLRDRGDNFFHWMTSMYDVGDVAYDPTMSGMDEATYRGGPA</sequence>
<keyword evidence="2" id="KW-0479">Metal-binding</keyword>
<evidence type="ECO:0000313" key="6">
    <source>
        <dbReference type="EMBL" id="GAA4496881.1"/>
    </source>
</evidence>
<keyword evidence="7" id="KW-1185">Reference proteome</keyword>
<dbReference type="Proteomes" id="UP001500503">
    <property type="component" value="Unassembled WGS sequence"/>
</dbReference>
<dbReference type="InterPro" id="IPR000917">
    <property type="entry name" value="Sulfatase_N"/>
</dbReference>
<dbReference type="EMBL" id="BAABHF010000022">
    <property type="protein sequence ID" value="GAA4496881.1"/>
    <property type="molecule type" value="Genomic_DNA"/>
</dbReference>
<dbReference type="InterPro" id="IPR050738">
    <property type="entry name" value="Sulfatase"/>
</dbReference>
<comment type="caution">
    <text evidence="6">The sequence shown here is derived from an EMBL/GenBank/DDBJ whole genome shotgun (WGS) entry which is preliminary data.</text>
</comment>
<evidence type="ECO:0000256" key="3">
    <source>
        <dbReference type="ARBA" id="ARBA00022801"/>
    </source>
</evidence>
<dbReference type="CDD" id="cd16033">
    <property type="entry name" value="sulfatase_like"/>
    <property type="match status" value="1"/>
</dbReference>
<feature type="domain" description="Sulfatase N-terminal" evidence="5">
    <location>
        <begin position="6"/>
        <end position="369"/>
    </location>
</feature>
<dbReference type="SUPFAM" id="SSF53649">
    <property type="entry name" value="Alkaline phosphatase-like"/>
    <property type="match status" value="1"/>
</dbReference>
<dbReference type="PANTHER" id="PTHR42693:SF53">
    <property type="entry name" value="ENDO-4-O-SULFATASE"/>
    <property type="match status" value="1"/>
</dbReference>
<gene>
    <name evidence="6" type="ORF">GCM10023191_039550</name>
</gene>
<dbReference type="Gene3D" id="3.40.720.10">
    <property type="entry name" value="Alkaline Phosphatase, subunit A"/>
    <property type="match status" value="1"/>
</dbReference>
<comment type="similarity">
    <text evidence="1">Belongs to the sulfatase family.</text>
</comment>
<organism evidence="6 7">
    <name type="scientific">Actinoallomurus oryzae</name>
    <dbReference type="NCBI Taxonomy" id="502180"/>
    <lineage>
        <taxon>Bacteria</taxon>
        <taxon>Bacillati</taxon>
        <taxon>Actinomycetota</taxon>
        <taxon>Actinomycetes</taxon>
        <taxon>Streptosporangiales</taxon>
        <taxon>Thermomonosporaceae</taxon>
        <taxon>Actinoallomurus</taxon>
    </lineage>
</organism>
<dbReference type="PROSITE" id="PS00523">
    <property type="entry name" value="SULFATASE_1"/>
    <property type="match status" value="1"/>
</dbReference>
<keyword evidence="3" id="KW-0378">Hydrolase</keyword>
<reference evidence="7" key="1">
    <citation type="journal article" date="2019" name="Int. J. Syst. Evol. Microbiol.">
        <title>The Global Catalogue of Microorganisms (GCM) 10K type strain sequencing project: providing services to taxonomists for standard genome sequencing and annotation.</title>
        <authorList>
            <consortium name="The Broad Institute Genomics Platform"/>
            <consortium name="The Broad Institute Genome Sequencing Center for Infectious Disease"/>
            <person name="Wu L."/>
            <person name="Ma J."/>
        </authorList>
    </citation>
    <scope>NUCLEOTIDE SEQUENCE [LARGE SCALE GENOMIC DNA]</scope>
    <source>
        <strain evidence="7">JCM 17933</strain>
    </source>
</reference>
<proteinExistence type="inferred from homology"/>
<accession>A0ABP8Q2A6</accession>
<dbReference type="InterPro" id="IPR017850">
    <property type="entry name" value="Alkaline_phosphatase_core_sf"/>
</dbReference>
<dbReference type="Pfam" id="PF00884">
    <property type="entry name" value="Sulfatase"/>
    <property type="match status" value="1"/>
</dbReference>
<evidence type="ECO:0000313" key="7">
    <source>
        <dbReference type="Proteomes" id="UP001500503"/>
    </source>
</evidence>
<keyword evidence="4" id="KW-0106">Calcium</keyword>